<dbReference type="Gene3D" id="3.55.50.30">
    <property type="match status" value="1"/>
</dbReference>
<gene>
    <name evidence="1" type="ORF">J2D77_14175</name>
</gene>
<dbReference type="RefSeq" id="WP_207846970.1">
    <property type="nucleotide sequence ID" value="NZ_JAFVMH010000009.1"/>
</dbReference>
<dbReference type="EMBL" id="JAFVMH010000009">
    <property type="protein sequence ID" value="MBO1326299.1"/>
    <property type="molecule type" value="Genomic_DNA"/>
</dbReference>
<evidence type="ECO:0000313" key="2">
    <source>
        <dbReference type="Proteomes" id="UP000664073"/>
    </source>
</evidence>
<sequence>MDIPAGSLASVSRQFAATTGTKLEYNSRIAQDLSLPGLHGDFSVQSGFSQIFGRHGLAVLQGRSGYFTIV</sequence>
<accession>A0A939HR69</accession>
<comment type="caution">
    <text evidence="1">The sequence shown here is derived from an EMBL/GenBank/DDBJ whole genome shotgun (WGS) entry which is preliminary data.</text>
</comment>
<evidence type="ECO:0000313" key="1">
    <source>
        <dbReference type="EMBL" id="MBO1326299.1"/>
    </source>
</evidence>
<name>A0A939HR69_9PROT</name>
<proteinExistence type="predicted"/>
<keyword evidence="2" id="KW-1185">Reference proteome</keyword>
<dbReference type="Proteomes" id="UP000664073">
    <property type="component" value="Unassembled WGS sequence"/>
</dbReference>
<organism evidence="1 2">
    <name type="scientific">Acetobacter garciniae</name>
    <dbReference type="NCBI Taxonomy" id="2817435"/>
    <lineage>
        <taxon>Bacteria</taxon>
        <taxon>Pseudomonadati</taxon>
        <taxon>Pseudomonadota</taxon>
        <taxon>Alphaproteobacteria</taxon>
        <taxon>Acetobacterales</taxon>
        <taxon>Acetobacteraceae</taxon>
        <taxon>Acetobacter</taxon>
    </lineage>
</organism>
<protein>
    <submittedName>
        <fullName evidence="1">STN domain-containing protein</fullName>
    </submittedName>
</protein>
<dbReference type="AlphaFoldDB" id="A0A939HR69"/>
<reference evidence="1" key="1">
    <citation type="submission" date="2021-03" db="EMBL/GenBank/DDBJ databases">
        <title>The complete genome sequence of Acetobacter sp. TBRC 12339.</title>
        <authorList>
            <person name="Charoenyingcharoen P."/>
            <person name="Yukphan P."/>
        </authorList>
    </citation>
    <scope>NUCLEOTIDE SEQUENCE</scope>
    <source>
        <strain evidence="1">TBRC 12339</strain>
    </source>
</reference>